<evidence type="ECO:0000313" key="7">
    <source>
        <dbReference type="EMBL" id="CEL52557.1"/>
    </source>
</evidence>
<feature type="region of interest" description="Disordered" evidence="5">
    <location>
        <begin position="695"/>
        <end position="746"/>
    </location>
</feature>
<comment type="similarity">
    <text evidence="1">Belongs to the GCN1 family.</text>
</comment>
<dbReference type="STRING" id="1108050.A0A0B7F8M9"/>
<keyword evidence="2" id="KW-0677">Repeat</keyword>
<protein>
    <submittedName>
        <fullName evidence="7">Translational activator gcn1</fullName>
    </submittedName>
</protein>
<dbReference type="Pfam" id="PF24984">
    <property type="entry name" value="HEAT_EF3_GNC1"/>
    <property type="match status" value="1"/>
</dbReference>
<dbReference type="InterPro" id="IPR022716">
    <property type="entry name" value="Gcn1_N"/>
</dbReference>
<feature type="domain" description="TOG" evidence="6">
    <location>
        <begin position="1926"/>
        <end position="2139"/>
    </location>
</feature>
<dbReference type="PANTHER" id="PTHR23346">
    <property type="entry name" value="TRANSLATIONAL ACTIVATOR GCN1-RELATED"/>
    <property type="match status" value="1"/>
</dbReference>
<evidence type="ECO:0000313" key="8">
    <source>
        <dbReference type="Proteomes" id="UP000059188"/>
    </source>
</evidence>
<organism evidence="7 8">
    <name type="scientific">Thanatephorus cucumeris (strain AG1-IB / isolate 7/3/14)</name>
    <name type="common">Lettuce bottom rot fungus</name>
    <name type="synonym">Rhizoctonia solani</name>
    <dbReference type="NCBI Taxonomy" id="1108050"/>
    <lineage>
        <taxon>Eukaryota</taxon>
        <taxon>Fungi</taxon>
        <taxon>Dikarya</taxon>
        <taxon>Basidiomycota</taxon>
        <taxon>Agaricomycotina</taxon>
        <taxon>Agaricomycetes</taxon>
        <taxon>Cantharellales</taxon>
        <taxon>Ceratobasidiaceae</taxon>
        <taxon>Rhizoctonia</taxon>
        <taxon>Rhizoctonia solani AG-1</taxon>
    </lineage>
</organism>
<dbReference type="EMBL" id="LN679109">
    <property type="protein sequence ID" value="CEL52557.1"/>
    <property type="molecule type" value="Genomic_DNA"/>
</dbReference>
<dbReference type="InterPro" id="IPR034085">
    <property type="entry name" value="TOG"/>
</dbReference>
<dbReference type="PANTHER" id="PTHR23346:SF7">
    <property type="entry name" value="STALLED RIBOSOME SENSOR GCN1"/>
    <property type="match status" value="1"/>
</dbReference>
<feature type="compositionally biased region" description="Low complexity" evidence="5">
    <location>
        <begin position="697"/>
        <end position="734"/>
    </location>
</feature>
<reference evidence="7 8" key="1">
    <citation type="submission" date="2014-11" db="EMBL/GenBank/DDBJ databases">
        <authorList>
            <person name="Wibberg Daniel"/>
        </authorList>
    </citation>
    <scope>NUCLEOTIDE SEQUENCE [LARGE SCALE GENOMIC DNA]</scope>
    <source>
        <strain evidence="7">Rhizoctonia solani AG1-IB 7/3/14</strain>
    </source>
</reference>
<evidence type="ECO:0000256" key="4">
    <source>
        <dbReference type="SAM" id="Coils"/>
    </source>
</evidence>
<dbReference type="GO" id="GO:0006417">
    <property type="term" value="P:regulation of translation"/>
    <property type="evidence" value="ECO:0007669"/>
    <property type="project" value="TreeGrafter"/>
</dbReference>
<dbReference type="Pfam" id="PF24916">
    <property type="entry name" value="HEAT_GCN1_fung"/>
    <property type="match status" value="1"/>
</dbReference>
<dbReference type="GO" id="GO:0019887">
    <property type="term" value="F:protein kinase regulator activity"/>
    <property type="evidence" value="ECO:0007669"/>
    <property type="project" value="TreeGrafter"/>
</dbReference>
<evidence type="ECO:0000259" key="6">
    <source>
        <dbReference type="SMART" id="SM01349"/>
    </source>
</evidence>
<dbReference type="InterPro" id="IPR057546">
    <property type="entry name" value="HEAT_GCN1"/>
</dbReference>
<dbReference type="PROSITE" id="PS50077">
    <property type="entry name" value="HEAT_REPEAT"/>
    <property type="match status" value="3"/>
</dbReference>
<gene>
    <name evidence="7" type="ORF">RSOLAG1IB_05762</name>
</gene>
<dbReference type="SUPFAM" id="SSF48371">
    <property type="entry name" value="ARM repeat"/>
    <property type="match status" value="3"/>
</dbReference>
<dbReference type="Gene3D" id="1.25.10.10">
    <property type="entry name" value="Leucine-rich Repeat Variant"/>
    <property type="match status" value="6"/>
</dbReference>
<proteinExistence type="inferred from homology"/>
<dbReference type="GO" id="GO:0034198">
    <property type="term" value="P:cellular response to amino acid starvation"/>
    <property type="evidence" value="ECO:0007669"/>
    <property type="project" value="TreeGrafter"/>
</dbReference>
<dbReference type="Pfam" id="PF13646">
    <property type="entry name" value="HEAT_2"/>
    <property type="match status" value="1"/>
</dbReference>
<feature type="domain" description="TOG" evidence="6">
    <location>
        <begin position="1443"/>
        <end position="1673"/>
    </location>
</feature>
<evidence type="ECO:0000256" key="5">
    <source>
        <dbReference type="SAM" id="MobiDB-lite"/>
    </source>
</evidence>
<dbReference type="GO" id="GO:0005829">
    <property type="term" value="C:cytosol"/>
    <property type="evidence" value="ECO:0007669"/>
    <property type="project" value="TreeGrafter"/>
</dbReference>
<keyword evidence="4" id="KW-0175">Coiled coil</keyword>
<evidence type="ECO:0000256" key="2">
    <source>
        <dbReference type="ARBA" id="ARBA00022737"/>
    </source>
</evidence>
<dbReference type="InterPro" id="IPR056809">
    <property type="entry name" value="HEAT_GCN1_fung"/>
</dbReference>
<dbReference type="Pfam" id="PF24993">
    <property type="entry name" value="GNC1_N"/>
    <property type="match status" value="1"/>
</dbReference>
<feature type="coiled-coil region" evidence="4">
    <location>
        <begin position="903"/>
        <end position="938"/>
    </location>
</feature>
<feature type="repeat" description="HEAT" evidence="3">
    <location>
        <begin position="1732"/>
        <end position="1770"/>
    </location>
</feature>
<dbReference type="InterPro" id="IPR016024">
    <property type="entry name" value="ARM-type_fold"/>
</dbReference>
<evidence type="ECO:0000256" key="3">
    <source>
        <dbReference type="PROSITE-ProRule" id="PRU00103"/>
    </source>
</evidence>
<keyword evidence="8" id="KW-1185">Reference proteome</keyword>
<feature type="repeat" description="HEAT" evidence="3">
    <location>
        <begin position="2080"/>
        <end position="2118"/>
    </location>
</feature>
<name>A0A0B7F8M9_THACB</name>
<dbReference type="Pfam" id="PF24987">
    <property type="entry name" value="HEAT_EF3_N"/>
    <property type="match status" value="2"/>
</dbReference>
<evidence type="ECO:0000256" key="1">
    <source>
        <dbReference type="ARBA" id="ARBA00007366"/>
    </source>
</evidence>
<sequence>MSKAEIHSWITTAQHEDASDDGQDTVDIASATINEEEDWVQFMLIAQRRLLGDGTRGRIEFLKEQLGVVANRGDISQDQSLEILHLVILTAPRYSDSDSRNAVLDCVNSLLRRDISPSAPPPVPSLISHTLIAWVAKESSKPLAPSNHFVLLTWIAAAFTACAKSDLFPTAKTFKVVVNTMAVLVDAVSREGKSGAVRSAFVLIRRTLRNNHALIPTVADTLFETAKTASAPLNYAVLIGVAVDVSLRLRPSKANEQSPGATYVSLVKENALAYYLNHVVLAKSAVPDYISRSFHDLVQNCVTEDDLTNTVIPTAEKAILRSPEVSLHVLSYFFSSLPYPLPPALFTRIFTPVLNATKSTNPLARSGSVRVVKSLLAPPTPKAKLPGSPPDTIPTTNSEEIYAQNVEAARDLILAPLQTARTSSADHRTTLLTISSVLPESKGKTAGVLSSVVPSVAKDGKEDGWPPLGALLKAALTQNEEIPKEAVAALTKEMGSSKIPVRRAACAAIGDALWELANQADSWTPAAASFLTALSPALEANLKTASATPLNLPAGPLEGYVAAAIGFTKGGKDGIASKNPVLVGIAGTSAKPSFLLWDKVWSKVNDPVEEIWLLRAAIATLEWFEEGNAKKAEGVKSAIGGIFVHCGVRSINHNTRKLTLEALSQLSRRFPKSVASLVVEAVAASTETKPKVVATNTSTSAAKPAAGAKPATKPAATPAAKTSTPATKPAATGPDEGPQNTSRPNPATILQAKFSALLAAVTPSAEHVEEPLRGDLVVEMIGVAHRDDVSSPQRQLWVDLCLRAKIDPHVLVTRKVDRLLELVLLKQGEHSEQTVKSAYRALSSIVFIAPSIVLPHVIGDIRRSLAPAQVEALSAVDFAIWRTPKGTMFHDVLANKKGPVLNNKSKDADIEKWEAELRKTLENKKGAATKALSKQEQAQVNAQLEKEDATRSNVQRVKDDMLRGLGLIKSVVAAGVPELSAHVASIAKLLLEGALRKGSSLVGNEAFETYLDLAKMCSDRLDIFKRWIGVATLRVFDVPDVPEELKLEPLAGLIVRVLYRLRSLSEQSPFDPSTYAYMSPFIDHVIRSGSIETTTPEEALEQVALALDIIQFHCGEFSDPAYPRIEAARSLIHIVGSVPKIAKNAVSALVDLGQSISANVTEEETKVLLRSTLAQEAYVRNACLQALQPFDLTELDWSPEIWIACHDEDEQNARLARHLWDDNGLDIPSGYISELLPFLDHENKYVRTAIGEAIAESASTLPETLPQLMLTLEEFYREKAKILAPEFDEYGMVIESSLDRADPWPTRAAIASTFRHLAPSFTETEVVPFFEFLIKDEALGDRHAAVRRNVLDAGIAVLDLHGDKKLQEMIEMFEKHLSSPSGGTDTSDNIREAVVVLFGRHAGHLEPSDPRVPQVVDRLVEALKTPSEVVQIAVADCLPGLVKLMKPRLPKLVDQLFDELVNGAKYAQRRGAAYGLAGVLKGRGIVGFKEFDIVGRLRRAMDDKKRFEARQGVVFVFETLSATLGRLFEPYIPLVLPLLLGAFGDGTPDVREATIDASKVIMANMSGYGVKLILPTLLETLEEKQWRTKKGSIELLGSMAYCAPKQLSVSLPTVIPQLTGVLTDSHAQVRSAANKSLKQFGEVISNPEIQSLVPTLLKAMVDPDKTANALTQLLKTSFVHYIDSPSLALLVPIIVRGLKERSSDTKRKAVQIVGNLSSLTDSKDFIPYLSQLMPLVHIVLVDPVPEARATAAKALGTLIERLGEANFPDMVDNLLQTLKTDTSGVDRQGAAQGLSEVLSGLGMERMEGLLPEVITSISSPRPYVREGFMSLLVYLPATFGHRFTPHLARIIPPILSGLADSEESVRSASMKAGRMIVTNYSSKAIDLLLPELEKGMFDSGWRIRHSSITLVGELLFRVSGISGKAEIEEDEEEAIDTTAAESSRRALTEALGKERRDRVLAALYIVRQDAVAAVRVASIHIWKALVANTPRTVRDLLPTLIDQIVNLLASPDSDQRETAGRTIAELCRKLGEKILGEIVPLLRSAATSPNPATREGVCLVLTEIMLNTTDSQREGHEAEITAAVRVSLVDPEPAVRAAAAQAFDVLQEHLGSQAIDQTIPTLLEALRDSTDSSGTALQALKEVMMVRATTVFPVLIPSLITQPITISNARAMASLVTVAGNALSKRLTQILTALVKSLETEEDEETREAVKEATTALLGSISDAEGLNTLMMLLLSWVKHDSPRRRISALELFGIFCEQTELDFEIYRVDWIRVLVPMLDDSDESVIQPAWDALDEFVKSLGKDDLEGLSVPLRRALESTGAPGRYVPGLGLPKGLSPLLPIIFAGLTTGNSEQREQSAYAIGDLVTRTEESALKPFTTQLTGPLIRVITQATTYPPAVKSAILSALTTLLAVVPTFVKPFFPQLQRTFVKAVQDPASLVVRTRAVEALGVLMKSHTRGDVLATELLKEIKANLFEDEPIAASLVLALAGVVKNSGANVGSASRQAIIELILDSAGKSDSGQAHQDNYNAAVGQLFASLGDQPDVKPIIDAHILANTPTSALSSQLLLALVQDSPQTLITFKCAPSAVKKVVQSIGTDQPSVSRPAREARDVLKNSSVWKDDATVQAAFG</sequence>
<dbReference type="Pfam" id="PF12074">
    <property type="entry name" value="Gcn1_N"/>
    <property type="match status" value="1"/>
</dbReference>
<feature type="domain" description="TOG" evidence="6">
    <location>
        <begin position="1680"/>
        <end position="1912"/>
    </location>
</feature>
<dbReference type="SMART" id="SM01349">
    <property type="entry name" value="TOG"/>
    <property type="match status" value="3"/>
</dbReference>
<dbReference type="InterPro" id="IPR011989">
    <property type="entry name" value="ARM-like"/>
</dbReference>
<dbReference type="OrthoDB" id="5148094at2759"/>
<feature type="repeat" description="HEAT" evidence="3">
    <location>
        <begin position="1614"/>
        <end position="1652"/>
    </location>
</feature>
<dbReference type="InterPro" id="IPR056810">
    <property type="entry name" value="GNC1-like_N"/>
</dbReference>
<dbReference type="InterPro" id="IPR021133">
    <property type="entry name" value="HEAT_type_2"/>
</dbReference>
<dbReference type="Proteomes" id="UP000059188">
    <property type="component" value="Unassembled WGS sequence"/>
</dbReference>
<accession>A0A0B7F8M9</accession>
<dbReference type="Pfam" id="PF23271">
    <property type="entry name" value="HEAT_GCN1"/>
    <property type="match status" value="1"/>
</dbReference>